<keyword evidence="6" id="KW-1185">Reference proteome</keyword>
<dbReference type="InterPro" id="IPR000210">
    <property type="entry name" value="BTB/POZ_dom"/>
</dbReference>
<dbReference type="KEGG" id="cge:100764734"/>
<dbReference type="PANTHER" id="PTHR23231:SF3">
    <property type="entry name" value="BTB DOMAIN CONTAINING 35, FAMILY MEMBER 10-RELATED"/>
    <property type="match status" value="1"/>
</dbReference>
<evidence type="ECO:0000313" key="3">
    <source>
        <dbReference type="EMBL" id="ERE64109.1"/>
    </source>
</evidence>
<dbReference type="PROSITE" id="PS50097">
    <property type="entry name" value="BTB"/>
    <property type="match status" value="1"/>
</dbReference>
<dbReference type="EMBL" id="KE685884">
    <property type="protein sequence ID" value="ERE64109.1"/>
    <property type="molecule type" value="Genomic_DNA"/>
</dbReference>
<proteinExistence type="predicted"/>
<dbReference type="SUPFAM" id="SSF54695">
    <property type="entry name" value="POZ domain"/>
    <property type="match status" value="1"/>
</dbReference>
<dbReference type="Proteomes" id="UP000030759">
    <property type="component" value="Unassembled WGS sequence"/>
</dbReference>
<accession>A0A061HWT9</accession>
<dbReference type="AlphaFoldDB" id="A0A061HWT9"/>
<evidence type="ECO:0000259" key="2">
    <source>
        <dbReference type="PROSITE" id="PS50097"/>
    </source>
</evidence>
<evidence type="ECO:0000256" key="1">
    <source>
        <dbReference type="ARBA" id="ARBA00022473"/>
    </source>
</evidence>
<feature type="domain" description="BTB" evidence="2">
    <location>
        <begin position="84"/>
        <end position="149"/>
    </location>
</feature>
<sequence length="492" mass="57400">MGLYVSRVWRWYEPILAEPQQPGCSAGPSIARGSRKRKRSSWDIHRSLSQVVNIHQVFGIIYGKKRKLSSKYTYQTLFLGGKDSDIKVRALGRIWSLHKSFLCQSRYFANILKDTWKERHNDIIQLEIKNEDIDLRSLDFVLGSLYRDEDLPLKPLRIPRVLAAACLLEVEDVIRQCNDTMKKTINMKTVCSYYLAAETYRLNSVKTRCLDWILCNLMTHPNVRLYKQIDIKIMYLLVSSSDLLVLPKEINLYTTLKGWVFLYFNPGWKGSVDRLSASANSWLNKHMECIDDITFLESEEGLVFQPVFKQLRFQHIICDLASTTILEQDRLIPLEWLTPVYKQQWLTLLQAQQNRKIGPRTINEKELEGCSMRCGTRISREGTYSWKWSGCRFSFPLHIIFTNRNIIFKQNYQQYDSSTCLKQIQNVVFRITLVCFDADGKVTFSRTTGHKIITFENNQEKSVMELDSNSISFPLYIFFNFLFVSLANTGNL</sequence>
<protein>
    <submittedName>
        <fullName evidence="3">Germ cell-less protein-like 1-like protein</fullName>
    </submittedName>
    <submittedName>
        <fullName evidence="4 7">Germ cell-less protein-like 2</fullName>
    </submittedName>
</protein>
<dbReference type="Proteomes" id="UP000694386">
    <property type="component" value="Unplaced"/>
</dbReference>
<evidence type="ECO:0000313" key="6">
    <source>
        <dbReference type="Proteomes" id="UP001108280"/>
    </source>
</evidence>
<dbReference type="GO" id="GO:0007281">
    <property type="term" value="P:germ cell development"/>
    <property type="evidence" value="ECO:0007669"/>
    <property type="project" value="InterPro"/>
</dbReference>
<reference evidence="5" key="1">
    <citation type="journal article" date="2013" name="Nat. Biotechnol.">
        <title>Chinese hamster genome sequenced from sorted chromosomes.</title>
        <authorList>
            <person name="Brinkrolf K."/>
            <person name="Rupp O."/>
            <person name="Laux H."/>
            <person name="Kollin F."/>
            <person name="Ernst W."/>
            <person name="Linke B."/>
            <person name="Kofler R."/>
            <person name="Romand S."/>
            <person name="Hesse F."/>
            <person name="Budach W.E."/>
            <person name="Galosy S."/>
            <person name="Muller D."/>
            <person name="Noll T."/>
            <person name="Wienberg J."/>
            <person name="Jostock T."/>
            <person name="Leonard M."/>
            <person name="Grillari J."/>
            <person name="Tauch A."/>
            <person name="Goesmann A."/>
            <person name="Helk B."/>
            <person name="Mott J.E."/>
            <person name="Puhler A."/>
            <person name="Borth N."/>
        </authorList>
    </citation>
    <scope>NUCLEOTIDE SEQUENCE [LARGE SCALE GENOMIC DNA]</scope>
    <source>
        <strain evidence="5">17A/GY</strain>
    </source>
</reference>
<reference evidence="3" key="2">
    <citation type="submission" date="2013-03" db="EMBL/GenBank/DDBJ databases">
        <title>Chinese hamster genome sequenced from sorted chromosomes.</title>
        <authorList>
            <person name="Brinkrolf K."/>
            <person name="Rupp O."/>
            <person name="Laux H."/>
            <person name="Kollin F."/>
            <person name="Ernst W."/>
            <person name="Linke B."/>
            <person name="Kofler R."/>
            <person name="Romand S."/>
            <person name="Hesse F."/>
            <person name="Budach W.E."/>
            <person name="Galosy S."/>
            <person name="Muller D."/>
            <person name="Noll T."/>
            <person name="Wienberg J."/>
            <person name="Jostock T."/>
            <person name="Leonard M."/>
            <person name="Grillari J."/>
            <person name="Tauch A."/>
            <person name="Goesmann A."/>
            <person name="Helk B."/>
            <person name="Mott J.E."/>
            <person name="Puehler A."/>
            <person name="Borth N."/>
        </authorList>
    </citation>
    <scope>NUCLEOTIDE SEQUENCE</scope>
    <source>
        <strain evidence="3">17A/GY</strain>
    </source>
</reference>
<organism evidence="3 5">
    <name type="scientific">Cricetulus griseus</name>
    <name type="common">Chinese hamster</name>
    <name type="synonym">Cricetulus barabensis griseus</name>
    <dbReference type="NCBI Taxonomy" id="10029"/>
    <lineage>
        <taxon>Eukaryota</taxon>
        <taxon>Metazoa</taxon>
        <taxon>Chordata</taxon>
        <taxon>Craniata</taxon>
        <taxon>Vertebrata</taxon>
        <taxon>Euteleostomi</taxon>
        <taxon>Mammalia</taxon>
        <taxon>Eutheria</taxon>
        <taxon>Euarchontoglires</taxon>
        <taxon>Glires</taxon>
        <taxon>Rodentia</taxon>
        <taxon>Myomorpha</taxon>
        <taxon>Muroidea</taxon>
        <taxon>Cricetidae</taxon>
        <taxon>Cricetinae</taxon>
        <taxon>Cricetulus</taxon>
    </lineage>
</organism>
<evidence type="ECO:0000313" key="5">
    <source>
        <dbReference type="Proteomes" id="UP000030759"/>
    </source>
</evidence>
<dbReference type="RefSeq" id="XP_003514514.1">
    <property type="nucleotide sequence ID" value="XM_003514466.1"/>
</dbReference>
<dbReference type="GeneTree" id="ENSGT00940000163246"/>
<reference evidence="4" key="4">
    <citation type="submission" date="2025-05" db="UniProtKB">
        <authorList>
            <consortium name="Ensembl"/>
        </authorList>
    </citation>
    <scope>IDENTIFICATION</scope>
</reference>
<dbReference type="Ensembl" id="ENSCGRT00001004749.1">
    <property type="protein sequence ID" value="ENSCGRP00001003314.1"/>
    <property type="gene ID" value="ENSCGRG00001003982.1"/>
</dbReference>
<dbReference type="InterPro" id="IPR043380">
    <property type="entry name" value="Gcl-like"/>
</dbReference>
<dbReference type="PANTHER" id="PTHR23231">
    <property type="entry name" value="GERM CELL-LESS PROTEIN"/>
    <property type="match status" value="1"/>
</dbReference>
<dbReference type="Pfam" id="PF00651">
    <property type="entry name" value="BTB"/>
    <property type="match status" value="1"/>
</dbReference>
<name>A0A061HWT9_CRIGR</name>
<keyword evidence="1" id="KW-0217">Developmental protein</keyword>
<dbReference type="OrthoDB" id="6359943at2759"/>
<evidence type="ECO:0000313" key="4">
    <source>
        <dbReference type="Ensembl" id="ENSCGRP00001003314.1"/>
    </source>
</evidence>
<dbReference type="Gene3D" id="3.30.710.10">
    <property type="entry name" value="Potassium Channel Kv1.1, Chain A"/>
    <property type="match status" value="1"/>
</dbReference>
<dbReference type="RefSeq" id="XP_027290068.1">
    <property type="nucleotide sequence ID" value="XM_027434267.1"/>
</dbReference>
<dbReference type="Proteomes" id="UP001108280">
    <property type="component" value="Unplaced"/>
</dbReference>
<gene>
    <name evidence="4 7" type="primary">LOC100764734</name>
    <name evidence="3" type="ORF">H671_xg20603</name>
</gene>
<evidence type="ECO:0000313" key="7">
    <source>
        <dbReference type="RefSeq" id="XP_027290068.1"/>
    </source>
</evidence>
<dbReference type="GeneID" id="100764734"/>
<dbReference type="SMART" id="SM00225">
    <property type="entry name" value="BTB"/>
    <property type="match status" value="1"/>
</dbReference>
<dbReference type="InterPro" id="IPR011333">
    <property type="entry name" value="SKP1/BTB/POZ_sf"/>
</dbReference>
<dbReference type="Ensembl" id="ENSCGRT00001008205.1">
    <property type="protein sequence ID" value="ENSCGRP00001005338.1"/>
    <property type="gene ID" value="ENSCGRG00001007007.1"/>
</dbReference>
<reference evidence="7" key="3">
    <citation type="submission" date="2025-04" db="UniProtKB">
        <authorList>
            <consortium name="RefSeq"/>
        </authorList>
    </citation>
    <scope>IDENTIFICATION</scope>
    <source>
        <strain evidence="7">17A/GY</strain>
        <tissue evidence="7">Liver</tissue>
    </source>
</reference>